<dbReference type="GO" id="GO:0000447">
    <property type="term" value="P:endonucleolytic cleavage in ITS1 to separate SSU-rRNA from 5.8S rRNA and LSU-rRNA from tricistronic rRNA transcript (SSU-rRNA, 5.8S rRNA, LSU-rRNA)"/>
    <property type="evidence" value="ECO:0007669"/>
    <property type="project" value="TreeGrafter"/>
</dbReference>
<evidence type="ECO:0000313" key="5">
    <source>
        <dbReference type="Proteomes" id="UP001271007"/>
    </source>
</evidence>
<feature type="compositionally biased region" description="Basic and acidic residues" evidence="2">
    <location>
        <begin position="293"/>
        <end position="331"/>
    </location>
</feature>
<proteinExistence type="inferred from homology"/>
<dbReference type="PANTHER" id="PTHR14490">
    <property type="entry name" value="ZINC FINGER, ZZ TYPE"/>
    <property type="match status" value="1"/>
</dbReference>
<dbReference type="InterPro" id="IPR024626">
    <property type="entry name" value="Kri1-like_C"/>
</dbReference>
<dbReference type="GO" id="GO:0030686">
    <property type="term" value="C:90S preribosome"/>
    <property type="evidence" value="ECO:0007669"/>
    <property type="project" value="TreeGrafter"/>
</dbReference>
<feature type="compositionally biased region" description="Basic and acidic residues" evidence="2">
    <location>
        <begin position="496"/>
        <end position="506"/>
    </location>
</feature>
<evidence type="ECO:0000256" key="2">
    <source>
        <dbReference type="SAM" id="MobiDB-lite"/>
    </source>
</evidence>
<keyword evidence="5" id="KW-1185">Reference proteome</keyword>
<evidence type="ECO:0000313" key="4">
    <source>
        <dbReference type="EMBL" id="KAK3047924.1"/>
    </source>
</evidence>
<protein>
    <submittedName>
        <fullName evidence="4">Kinetochore protein Spc24</fullName>
    </submittedName>
</protein>
<reference evidence="4" key="1">
    <citation type="submission" date="2023-04" db="EMBL/GenBank/DDBJ databases">
        <title>Black Yeasts Isolated from many extreme environments.</title>
        <authorList>
            <person name="Coleine C."/>
            <person name="Stajich J.E."/>
            <person name="Selbmann L."/>
        </authorList>
    </citation>
    <scope>NUCLEOTIDE SEQUENCE</scope>
    <source>
        <strain evidence="4">CCFEE 5312</strain>
    </source>
</reference>
<gene>
    <name evidence="4" type="primary">kri1</name>
    <name evidence="4" type="ORF">LTR09_010749</name>
</gene>
<feature type="region of interest" description="Disordered" evidence="2">
    <location>
        <begin position="182"/>
        <end position="227"/>
    </location>
</feature>
<dbReference type="Proteomes" id="UP001271007">
    <property type="component" value="Unassembled WGS sequence"/>
</dbReference>
<feature type="region of interest" description="Disordered" evidence="2">
    <location>
        <begin position="252"/>
        <end position="331"/>
    </location>
</feature>
<feature type="compositionally biased region" description="Acidic residues" evidence="2">
    <location>
        <begin position="187"/>
        <end position="198"/>
    </location>
</feature>
<dbReference type="Pfam" id="PF05178">
    <property type="entry name" value="Kri1"/>
    <property type="match status" value="1"/>
</dbReference>
<feature type="compositionally biased region" description="Basic and acidic residues" evidence="2">
    <location>
        <begin position="646"/>
        <end position="655"/>
    </location>
</feature>
<organism evidence="4 5">
    <name type="scientific">Extremus antarcticus</name>
    <dbReference type="NCBI Taxonomy" id="702011"/>
    <lineage>
        <taxon>Eukaryota</taxon>
        <taxon>Fungi</taxon>
        <taxon>Dikarya</taxon>
        <taxon>Ascomycota</taxon>
        <taxon>Pezizomycotina</taxon>
        <taxon>Dothideomycetes</taxon>
        <taxon>Dothideomycetidae</taxon>
        <taxon>Mycosphaerellales</taxon>
        <taxon>Extremaceae</taxon>
        <taxon>Extremus</taxon>
    </lineage>
</organism>
<feature type="compositionally biased region" description="Acidic residues" evidence="2">
    <location>
        <begin position="448"/>
        <end position="461"/>
    </location>
</feature>
<dbReference type="EMBL" id="JAWDJX010000055">
    <property type="protein sequence ID" value="KAK3047924.1"/>
    <property type="molecule type" value="Genomic_DNA"/>
</dbReference>
<dbReference type="AlphaFoldDB" id="A0AAJ0G865"/>
<comment type="caution">
    <text evidence="4">The sequence shown here is derived from an EMBL/GenBank/DDBJ whole genome shotgun (WGS) entry which is preliminary data.</text>
</comment>
<sequence>MGRPAKRARLLPDDEDEPSTVPIFSQSLNTSAPTNGFSVNQDYARRFEYNKKREEKERLEDKYGPNGTALEDEDDSSSDESEDDDAELATEHVDQEIMATLNAIRSRDPKVYDKEVKFYREFEPEIGEKVKEEKPMYLHDYHRQNLLAGRTGGEDEEVEVVTRTYQQEQDDMKRQLVGSMHAKANGVEDEADEEEEDFLVAKKKSKHEDLPATGKKPQITDTDVAEADKDPETYLSNFMAARAWLPTEKAQWQAFDSDDSDDDARADQFESAYNMRFEDPKTANEKLQSFARDVGKYSVRRDDNKSARQRTRDRERDKKEEAKREREEDKARLRKLKIEEAEEKVRKIKEAAGLAKGENLDFEEWKDVIEGDFDDDKWEQEMERRFGDKYYAAQEDAGMGAESEEEEEGEGKKQRKKLSKPKWDDDIDINDLVPEFEDDANKKPDITLTDDEAEEAEDNEDGSVSILPYAVDLAGDNEQLEDFNDPSRKKSKTKKDRAAEKSEAKRIARRERRLIENLVDSNLPVTATSSAHPARDRAGVPGFRYRQTSPTTFGLSARDILFADDAQLNAYAGLKKLTSWREDEKKRRDRKKFSKKQRLREWRKETFGNVEGPEVPEVREAAGGAVLEAGVGEAKKGKKRKRRGKGKSEGEGEGA</sequence>
<feature type="compositionally biased region" description="Basic residues" evidence="2">
    <location>
        <begin position="636"/>
        <end position="645"/>
    </location>
</feature>
<dbReference type="InterPro" id="IPR018034">
    <property type="entry name" value="Kri1"/>
</dbReference>
<dbReference type="Pfam" id="PF12936">
    <property type="entry name" value="Kri1_C"/>
    <property type="match status" value="1"/>
</dbReference>
<evidence type="ECO:0000259" key="3">
    <source>
        <dbReference type="Pfam" id="PF12936"/>
    </source>
</evidence>
<comment type="similarity">
    <text evidence="1">Belongs to the KRI1 family.</text>
</comment>
<feature type="compositionally biased region" description="Acidic residues" evidence="2">
    <location>
        <begin position="70"/>
        <end position="88"/>
    </location>
</feature>
<feature type="region of interest" description="Disordered" evidence="2">
    <location>
        <begin position="605"/>
        <end position="655"/>
    </location>
</feature>
<dbReference type="GO" id="GO:0005730">
    <property type="term" value="C:nucleolus"/>
    <property type="evidence" value="ECO:0007669"/>
    <property type="project" value="TreeGrafter"/>
</dbReference>
<feature type="domain" description="Kri1-like C-terminal" evidence="3">
    <location>
        <begin position="540"/>
        <end position="606"/>
    </location>
</feature>
<feature type="compositionally biased region" description="Basic and acidic residues" evidence="2">
    <location>
        <begin position="43"/>
        <end position="63"/>
    </location>
</feature>
<feature type="region of interest" description="Disordered" evidence="2">
    <location>
        <begin position="389"/>
        <end position="508"/>
    </location>
</feature>
<feature type="compositionally biased region" description="Acidic residues" evidence="2">
    <location>
        <begin position="425"/>
        <end position="438"/>
    </location>
</feature>
<dbReference type="PANTHER" id="PTHR14490:SF5">
    <property type="entry name" value="PROTEIN KRI1 HOMOLOG"/>
    <property type="match status" value="1"/>
</dbReference>
<evidence type="ECO:0000256" key="1">
    <source>
        <dbReference type="ARBA" id="ARBA00007473"/>
    </source>
</evidence>
<feature type="region of interest" description="Disordered" evidence="2">
    <location>
        <begin position="1"/>
        <end position="93"/>
    </location>
</feature>
<name>A0AAJ0G865_9PEZI</name>
<feature type="compositionally biased region" description="Polar residues" evidence="2">
    <location>
        <begin position="22"/>
        <end position="41"/>
    </location>
</feature>
<feature type="compositionally biased region" description="Low complexity" evidence="2">
    <location>
        <begin position="621"/>
        <end position="632"/>
    </location>
</feature>
<accession>A0AAJ0G865</accession>